<dbReference type="eggNOG" id="COG1250">
    <property type="taxonomic scope" value="Bacteria"/>
</dbReference>
<feature type="domain" description="3-hydroxyacyl-CoA dehydrogenase NAD binding" evidence="3">
    <location>
        <begin position="13"/>
        <end position="191"/>
    </location>
</feature>
<dbReference type="PANTHER" id="PTHR48075">
    <property type="entry name" value="3-HYDROXYACYL-COA DEHYDROGENASE FAMILY PROTEIN"/>
    <property type="match status" value="1"/>
</dbReference>
<evidence type="ECO:0000313" key="5">
    <source>
        <dbReference type="EMBL" id="CAL92918.1"/>
    </source>
</evidence>
<dbReference type="EMBL" id="AM406670">
    <property type="protein sequence ID" value="CAL92918.1"/>
    <property type="molecule type" value="Genomic_DNA"/>
</dbReference>
<dbReference type="InterPro" id="IPR008927">
    <property type="entry name" value="6-PGluconate_DH-like_C_sf"/>
</dbReference>
<evidence type="ECO:0000259" key="3">
    <source>
        <dbReference type="Pfam" id="PF02737"/>
    </source>
</evidence>
<dbReference type="KEGG" id="azo:azo0301"/>
<protein>
    <submittedName>
        <fullName evidence="5">Probable 3-hydroxybutyryl-CoA dehydrogenase</fullName>
        <ecNumber evidence="5">1.1.1.157</ecNumber>
    </submittedName>
</protein>
<dbReference type="KEGG" id="aoa:dqs_0314"/>
<keyword evidence="1 5" id="KW-0560">Oxidoreductase</keyword>
<dbReference type="NCBIfam" id="NF006124">
    <property type="entry name" value="PRK08268.1"/>
    <property type="match status" value="1"/>
</dbReference>
<dbReference type="InterPro" id="IPR011967">
    <property type="entry name" value="3-OHacyl-CoA_DH_PaaH"/>
</dbReference>
<dbReference type="InterPro" id="IPR036291">
    <property type="entry name" value="NAD(P)-bd_dom_sf"/>
</dbReference>
<dbReference type="AlphaFoldDB" id="A1K263"/>
<dbReference type="InterPro" id="IPR041040">
    <property type="entry name" value="3HCDH_RFF"/>
</dbReference>
<organism evidence="5 6">
    <name type="scientific">Azoarcus sp. (strain BH72)</name>
    <dbReference type="NCBI Taxonomy" id="418699"/>
    <lineage>
        <taxon>Bacteria</taxon>
        <taxon>Pseudomonadati</taxon>
        <taxon>Pseudomonadota</taxon>
        <taxon>Betaproteobacteria</taxon>
        <taxon>Rhodocyclales</taxon>
        <taxon>Zoogloeaceae</taxon>
        <taxon>Azoarcus</taxon>
    </lineage>
</organism>
<name>A1K263_AZOSB</name>
<feature type="domain" description="3-hydroxyacyl-CoA dehydrogenase C-terminal" evidence="2">
    <location>
        <begin position="194"/>
        <end position="291"/>
    </location>
</feature>
<proteinExistence type="predicted"/>
<dbReference type="InterPro" id="IPR013328">
    <property type="entry name" value="6PGD_dom2"/>
</dbReference>
<dbReference type="Proteomes" id="UP000002588">
    <property type="component" value="Chromosome"/>
</dbReference>
<dbReference type="GO" id="GO:0008691">
    <property type="term" value="F:3-hydroxybutyryl-CoA dehydrogenase activity"/>
    <property type="evidence" value="ECO:0007669"/>
    <property type="project" value="UniProtKB-EC"/>
</dbReference>
<dbReference type="GO" id="GO:0010124">
    <property type="term" value="P:phenylacetate catabolic process"/>
    <property type="evidence" value="ECO:0007669"/>
    <property type="project" value="InterPro"/>
</dbReference>
<dbReference type="Pfam" id="PF18321">
    <property type="entry name" value="3HCDH_RFF"/>
    <property type="match status" value="1"/>
</dbReference>
<dbReference type="GO" id="GO:0006631">
    <property type="term" value="P:fatty acid metabolic process"/>
    <property type="evidence" value="ECO:0007669"/>
    <property type="project" value="InterPro"/>
</dbReference>
<dbReference type="Pfam" id="PF02737">
    <property type="entry name" value="3HCDH_N"/>
    <property type="match status" value="1"/>
</dbReference>
<reference evidence="5 6" key="1">
    <citation type="journal article" date="2006" name="Nat. Biotechnol.">
        <title>Complete genome of the mutualistic, N2-fixing grass endophyte Azoarcus sp. strain BH72.</title>
        <authorList>
            <person name="Krause A."/>
            <person name="Ramakumar A."/>
            <person name="Bartels D."/>
            <person name="Battistoni F."/>
            <person name="Bekel T."/>
            <person name="Boch J."/>
            <person name="Boehm M."/>
            <person name="Friedrich F."/>
            <person name="Hurek T."/>
            <person name="Krause L."/>
            <person name="Linke B."/>
            <person name="McHardy A.C."/>
            <person name="Sarkar A."/>
            <person name="Schneiker S."/>
            <person name="Syed A.A."/>
            <person name="Thauer R."/>
            <person name="Vorhoelter F.-J."/>
            <person name="Weidner S."/>
            <person name="Puehler A."/>
            <person name="Reinhold-Hurek B."/>
            <person name="Kaiser O."/>
            <person name="Goesmann A."/>
        </authorList>
    </citation>
    <scope>NUCLEOTIDE SEQUENCE [LARGE SCALE GENOMIC DNA]</scope>
    <source>
        <strain evidence="5 6">BH72</strain>
    </source>
</reference>
<feature type="domain" description="3-hydroxybutyryl-CoA dehydrogenase reduced Rossmann-fold" evidence="4">
    <location>
        <begin position="357"/>
        <end position="425"/>
    </location>
</feature>
<dbReference type="InterPro" id="IPR006176">
    <property type="entry name" value="3-OHacyl-CoA_DH_NAD-bd"/>
</dbReference>
<dbReference type="NCBIfam" id="TIGR02279">
    <property type="entry name" value="PaaC-3OHAcCoADH"/>
    <property type="match status" value="1"/>
</dbReference>
<evidence type="ECO:0000259" key="4">
    <source>
        <dbReference type="Pfam" id="PF18321"/>
    </source>
</evidence>
<dbReference type="PANTHER" id="PTHR48075:SF5">
    <property type="entry name" value="3-HYDROXYBUTYRYL-COA DEHYDROGENASE"/>
    <property type="match status" value="1"/>
</dbReference>
<evidence type="ECO:0000313" key="6">
    <source>
        <dbReference type="Proteomes" id="UP000002588"/>
    </source>
</evidence>
<sequence>MTAADKALDKQVKVLVIGAGAMGSGIAHVAALAGHPVYLYDTRAEAIDKGIGGIAKDLAFLVEKGKLAGAERDAVLARISGITQLADAKDAGLAIEAIVENLDIKQKLFRELEALLAEDAVLASNTSSLSITAMGAALARPERLVGLHFFNPAPRMKLVEIVSGLATPRELAERMHATAKAWGKVPVHAKSTPGFIVNRVARPYYAEAQRVLAECAAEPATLDAAMREGCGFPMGPFELMDLIGHDVNFAVTNSVFDAYFGDKRFTPSLLQQELVAAGRLGRKSGHGFYSYAAGAARPAPQTEEPHEAEAAITVVGGLGVAAALIGRFEAAGIEVRRTAGAGGSDAQGWLEIGGARVALSDGRTATRRAVEEGVPNLVLFDLCLDYATTPRLTLARADQCGHGAWGAAVGTLQRAGLAVSRIDDVAGLVGLRTVAMLANEAADAVLQGIGTAADIDTAMRFGTNYPKGPLAWADQLGVAFVARVLANLREHYGEERYRVSPLIQRKTFSGAAFHE</sequence>
<dbReference type="FunFam" id="3.40.50.720:FF:000009">
    <property type="entry name" value="Fatty oxidation complex, alpha subunit"/>
    <property type="match status" value="1"/>
</dbReference>
<dbReference type="Pfam" id="PF00725">
    <property type="entry name" value="3HCDH"/>
    <property type="match status" value="2"/>
</dbReference>
<gene>
    <name evidence="5" type="primary">paaH1</name>
    <name evidence="5" type="ordered locus">azo0301</name>
</gene>
<dbReference type="SUPFAM" id="SSF51735">
    <property type="entry name" value="NAD(P)-binding Rossmann-fold domains"/>
    <property type="match status" value="1"/>
</dbReference>
<dbReference type="RefSeq" id="WP_011764036.1">
    <property type="nucleotide sequence ID" value="NZ_CP016210.1"/>
</dbReference>
<feature type="domain" description="3-hydroxyacyl-CoA dehydrogenase C-terminal" evidence="2">
    <location>
        <begin position="427"/>
        <end position="506"/>
    </location>
</feature>
<evidence type="ECO:0000259" key="2">
    <source>
        <dbReference type="Pfam" id="PF00725"/>
    </source>
</evidence>
<dbReference type="SUPFAM" id="SSF48179">
    <property type="entry name" value="6-phosphogluconate dehydrogenase C-terminal domain-like"/>
    <property type="match status" value="2"/>
</dbReference>
<dbReference type="STRING" id="62928.azo0301"/>
<dbReference type="EC" id="1.1.1.157" evidence="5"/>
<dbReference type="Gene3D" id="3.40.50.720">
    <property type="entry name" value="NAD(P)-binding Rossmann-like Domain"/>
    <property type="match status" value="1"/>
</dbReference>
<keyword evidence="6" id="KW-1185">Reference proteome</keyword>
<dbReference type="InterPro" id="IPR006108">
    <property type="entry name" value="3HC_DH_C"/>
</dbReference>
<dbReference type="GO" id="GO:0070403">
    <property type="term" value="F:NAD+ binding"/>
    <property type="evidence" value="ECO:0007669"/>
    <property type="project" value="InterPro"/>
</dbReference>
<dbReference type="HOGENOM" id="CLU_009834_2_2_4"/>
<accession>A1K263</accession>
<dbReference type="Gene3D" id="1.10.1040.10">
    <property type="entry name" value="N-(1-d-carboxylethyl)-l-norvaline Dehydrogenase, domain 2"/>
    <property type="match status" value="2"/>
</dbReference>
<evidence type="ECO:0000256" key="1">
    <source>
        <dbReference type="ARBA" id="ARBA00023002"/>
    </source>
</evidence>